<dbReference type="EMBL" id="JOKN01000047">
    <property type="protein sequence ID" value="KEQ55914.1"/>
    <property type="molecule type" value="Genomic_DNA"/>
</dbReference>
<comment type="caution">
    <text evidence="1">The sequence shown here is derived from an EMBL/GenBank/DDBJ whole genome shotgun (WGS) entry which is preliminary data.</text>
</comment>
<proteinExistence type="predicted"/>
<dbReference type="Proteomes" id="UP000028059">
    <property type="component" value="Unassembled WGS sequence"/>
</dbReference>
<sequence length="99" mass="10664">MYSAANSLPIFSIASSSLFTLSASIGLIGLNKIISNFSIPSRPFVAIVSATFPKSLDTLYAYSKVFLLSLFPENAIANASIIVFSAMPNLKEPNKIFKI</sequence>
<protein>
    <submittedName>
        <fullName evidence="1">Uncharacterized protein</fullName>
    </submittedName>
</protein>
<dbReference type="AlphaFoldDB" id="A0A081RL41"/>
<organism evidence="1 2">
    <name type="scientific">Marine Group I thaumarchaeote SCGC AAA799-N04</name>
    <dbReference type="NCBI Taxonomy" id="1502293"/>
    <lineage>
        <taxon>Archaea</taxon>
        <taxon>Nitrososphaerota</taxon>
        <taxon>Marine Group I</taxon>
    </lineage>
</organism>
<accession>A0A081RL41</accession>
<evidence type="ECO:0000313" key="1">
    <source>
        <dbReference type="EMBL" id="KEQ55914.1"/>
    </source>
</evidence>
<evidence type="ECO:0000313" key="2">
    <source>
        <dbReference type="Proteomes" id="UP000028059"/>
    </source>
</evidence>
<gene>
    <name evidence="1" type="ORF">AAA799N04_01681</name>
</gene>
<reference evidence="1 2" key="1">
    <citation type="submission" date="2014-06" db="EMBL/GenBank/DDBJ databases">
        <authorList>
            <person name="Ngugi D.K."/>
            <person name="Blom J."/>
            <person name="Alam I."/>
            <person name="Rashid M."/>
            <person name="Ba Alawi W."/>
            <person name="Zhang G."/>
            <person name="Hikmawan T."/>
            <person name="Guan Y."/>
            <person name="Antunes A."/>
            <person name="Siam R."/>
            <person name="ElDorry H."/>
            <person name="Bajic V."/>
            <person name="Stingl U."/>
        </authorList>
    </citation>
    <scope>NUCLEOTIDE SEQUENCE [LARGE SCALE GENOMIC DNA]</scope>
    <source>
        <strain evidence="1">SCGC AAA799-N04</strain>
    </source>
</reference>
<keyword evidence="2" id="KW-1185">Reference proteome</keyword>
<name>A0A081RL41_9ARCH</name>